<dbReference type="WBParaSite" id="Pan_g12989.t1">
    <property type="protein sequence ID" value="Pan_g12989.t1"/>
    <property type="gene ID" value="Pan_g12989"/>
</dbReference>
<keyword evidence="3" id="KW-0813">Transport</keyword>
<protein>
    <submittedName>
        <fullName evidence="6">FABP domain-containing protein</fullName>
    </submittedName>
</protein>
<comment type="similarity">
    <text evidence="1 3">Belongs to the calycin superfamily. Fatty-acid binding protein (FABP) family.</text>
</comment>
<dbReference type="Gene3D" id="2.40.128.20">
    <property type="match status" value="1"/>
</dbReference>
<dbReference type="PRINTS" id="PR00178">
    <property type="entry name" value="FATTYACIDBP"/>
</dbReference>
<dbReference type="CDD" id="cd00742">
    <property type="entry name" value="FABP"/>
    <property type="match status" value="1"/>
</dbReference>
<dbReference type="InterPro" id="IPR012674">
    <property type="entry name" value="Calycin"/>
</dbReference>
<organism evidence="5 6">
    <name type="scientific">Panagrellus redivivus</name>
    <name type="common">Microworm</name>
    <dbReference type="NCBI Taxonomy" id="6233"/>
    <lineage>
        <taxon>Eukaryota</taxon>
        <taxon>Metazoa</taxon>
        <taxon>Ecdysozoa</taxon>
        <taxon>Nematoda</taxon>
        <taxon>Chromadorea</taxon>
        <taxon>Rhabditida</taxon>
        <taxon>Tylenchina</taxon>
        <taxon>Panagrolaimomorpha</taxon>
        <taxon>Panagrolaimoidea</taxon>
        <taxon>Panagrolaimidae</taxon>
        <taxon>Panagrellus</taxon>
    </lineage>
</organism>
<dbReference type="Proteomes" id="UP000492821">
    <property type="component" value="Unassembled WGS sequence"/>
</dbReference>
<evidence type="ECO:0000313" key="5">
    <source>
        <dbReference type="Proteomes" id="UP000492821"/>
    </source>
</evidence>
<dbReference type="InterPro" id="IPR031259">
    <property type="entry name" value="ILBP"/>
</dbReference>
<reference evidence="6" key="2">
    <citation type="submission" date="2020-10" db="UniProtKB">
        <authorList>
            <consortium name="WormBaseParasite"/>
        </authorList>
    </citation>
    <scope>IDENTIFICATION</scope>
</reference>
<feature type="domain" description="Cytosolic fatty-acid binding proteins" evidence="4">
    <location>
        <begin position="8"/>
        <end position="25"/>
    </location>
</feature>
<keyword evidence="2" id="KW-0446">Lipid-binding</keyword>
<dbReference type="GO" id="GO:0005504">
    <property type="term" value="F:fatty acid binding"/>
    <property type="evidence" value="ECO:0007669"/>
    <property type="project" value="UniProtKB-ARBA"/>
</dbReference>
<dbReference type="Pfam" id="PF00061">
    <property type="entry name" value="Lipocalin"/>
    <property type="match status" value="1"/>
</dbReference>
<evidence type="ECO:0000256" key="3">
    <source>
        <dbReference type="RuleBase" id="RU003696"/>
    </source>
</evidence>
<evidence type="ECO:0000256" key="2">
    <source>
        <dbReference type="ARBA" id="ARBA00023121"/>
    </source>
</evidence>
<dbReference type="FunFam" id="2.40.128.20:FF:000001">
    <property type="entry name" value="Fatty acid-binding protein, adipocyte"/>
    <property type="match status" value="1"/>
</dbReference>
<keyword evidence="5" id="KW-1185">Reference proteome</keyword>
<dbReference type="InterPro" id="IPR000463">
    <property type="entry name" value="Fatty_acid-bd"/>
</dbReference>
<dbReference type="AlphaFoldDB" id="A0A7E4ZRD7"/>
<name>A0A7E4ZRD7_PANRE</name>
<reference evidence="5" key="1">
    <citation type="journal article" date="2013" name="Genetics">
        <title>The draft genome and transcriptome of Panagrellus redivivus are shaped by the harsh demands of a free-living lifestyle.</title>
        <authorList>
            <person name="Srinivasan J."/>
            <person name="Dillman A.R."/>
            <person name="Macchietto M.G."/>
            <person name="Heikkinen L."/>
            <person name="Lakso M."/>
            <person name="Fracchia K.M."/>
            <person name="Antoshechkin I."/>
            <person name="Mortazavi A."/>
            <person name="Wong G."/>
            <person name="Sternberg P.W."/>
        </authorList>
    </citation>
    <scope>NUCLEOTIDE SEQUENCE [LARGE SCALE GENOMIC DNA]</scope>
    <source>
        <strain evidence="5">MT8872</strain>
    </source>
</reference>
<proteinExistence type="inferred from homology"/>
<evidence type="ECO:0000256" key="1">
    <source>
        <dbReference type="ARBA" id="ARBA00008390"/>
    </source>
</evidence>
<evidence type="ECO:0000313" key="6">
    <source>
        <dbReference type="WBParaSite" id="Pan_g12989.t1"/>
    </source>
</evidence>
<dbReference type="PROSITE" id="PS00214">
    <property type="entry name" value="FABP"/>
    <property type="match status" value="1"/>
</dbReference>
<dbReference type="PANTHER" id="PTHR11955">
    <property type="entry name" value="FATTY ACID BINDING PROTEIN"/>
    <property type="match status" value="1"/>
</dbReference>
<dbReference type="SUPFAM" id="SSF50814">
    <property type="entry name" value="Lipocalins"/>
    <property type="match status" value="1"/>
</dbReference>
<sequence length="137" mass="15467">MSASDFAGTWNFVSSDNFDNYLKQVGVGLVTRKLASNLKPTLVFEIDGDKWKMSSLSTFKNIVTEFELDKEFDETTGDGRKVKSTFSLKDGKLIQIQKATKDSEKDSTFERYIEGGKLIIKMQSDDVVATRVYEKAQ</sequence>
<dbReference type="InterPro" id="IPR000566">
    <property type="entry name" value="Lipocln_cytosolic_FA-bd_dom"/>
</dbReference>
<accession>A0A7E4ZRD7</accession>
<evidence type="ECO:0000259" key="4">
    <source>
        <dbReference type="PROSITE" id="PS00214"/>
    </source>
</evidence>